<dbReference type="Pfam" id="PF17768">
    <property type="entry name" value="RecJ_OB"/>
    <property type="match status" value="1"/>
</dbReference>
<dbReference type="SUPFAM" id="SSF64182">
    <property type="entry name" value="DHH phosphoesterases"/>
    <property type="match status" value="1"/>
</dbReference>
<keyword evidence="4" id="KW-0378">Hydrolase</keyword>
<accession>A0A6I5ZLS9</accession>
<reference evidence="9 10" key="1">
    <citation type="submission" date="2019-11" db="EMBL/GenBank/DDBJ databases">
        <title>Genome sequence of Moorella glycerini DSM11254.</title>
        <authorList>
            <person name="Poehlein A."/>
            <person name="Boeer T."/>
            <person name="Daniel R."/>
        </authorList>
    </citation>
    <scope>NUCLEOTIDE SEQUENCE [LARGE SCALE GENOMIC DNA]</scope>
    <source>
        <strain evidence="9 10">DSM 11254</strain>
    </source>
</reference>
<dbReference type="PANTHER" id="PTHR30255">
    <property type="entry name" value="SINGLE-STRANDED-DNA-SPECIFIC EXONUCLEASE RECJ"/>
    <property type="match status" value="1"/>
</dbReference>
<dbReference type="Proteomes" id="UP000425916">
    <property type="component" value="Chromosome"/>
</dbReference>
<dbReference type="PANTHER" id="PTHR30255:SF2">
    <property type="entry name" value="SINGLE-STRANDED-DNA-SPECIFIC EXONUCLEASE RECJ"/>
    <property type="match status" value="1"/>
</dbReference>
<dbReference type="InterPro" id="IPR003156">
    <property type="entry name" value="DHHA1_dom"/>
</dbReference>
<dbReference type="RefSeq" id="WP_170290853.1">
    <property type="nucleotide sequence ID" value="NZ_CP046244.1"/>
</dbReference>
<keyword evidence="10" id="KW-1185">Reference proteome</keyword>
<organism evidence="9 10">
    <name type="scientific">Neomoorella glycerini</name>
    <dbReference type="NCBI Taxonomy" id="55779"/>
    <lineage>
        <taxon>Bacteria</taxon>
        <taxon>Bacillati</taxon>
        <taxon>Bacillota</taxon>
        <taxon>Clostridia</taxon>
        <taxon>Neomoorellales</taxon>
        <taxon>Neomoorellaceae</taxon>
        <taxon>Neomoorella</taxon>
    </lineage>
</organism>
<proteinExistence type="inferred from homology"/>
<dbReference type="InterPro" id="IPR041122">
    <property type="entry name" value="RecJ_OB"/>
</dbReference>
<dbReference type="Gene3D" id="3.90.1640.30">
    <property type="match status" value="1"/>
</dbReference>
<dbReference type="Pfam" id="PF02272">
    <property type="entry name" value="DHHA1"/>
    <property type="match status" value="1"/>
</dbReference>
<evidence type="ECO:0000259" key="6">
    <source>
        <dbReference type="Pfam" id="PF01368"/>
    </source>
</evidence>
<name>A0A6I5ZLS9_9FIRM</name>
<dbReference type="InterPro" id="IPR038763">
    <property type="entry name" value="DHH_sf"/>
</dbReference>
<dbReference type="NCBIfam" id="TIGR00644">
    <property type="entry name" value="recJ"/>
    <property type="match status" value="1"/>
</dbReference>
<comment type="similarity">
    <text evidence="1">Belongs to the RecJ family.</text>
</comment>
<dbReference type="GO" id="GO:0008409">
    <property type="term" value="F:5'-3' exonuclease activity"/>
    <property type="evidence" value="ECO:0007669"/>
    <property type="project" value="InterPro"/>
</dbReference>
<evidence type="ECO:0000313" key="10">
    <source>
        <dbReference type="Proteomes" id="UP000425916"/>
    </source>
</evidence>
<dbReference type="GO" id="GO:0006310">
    <property type="term" value="P:DNA recombination"/>
    <property type="evidence" value="ECO:0007669"/>
    <property type="project" value="InterPro"/>
</dbReference>
<dbReference type="InterPro" id="IPR051673">
    <property type="entry name" value="SSDNA_exonuclease_RecJ"/>
</dbReference>
<evidence type="ECO:0000256" key="3">
    <source>
        <dbReference type="ARBA" id="ARBA00022722"/>
    </source>
</evidence>
<evidence type="ECO:0000313" key="9">
    <source>
        <dbReference type="EMBL" id="QGP90766.1"/>
    </source>
</evidence>
<dbReference type="GO" id="GO:0003676">
    <property type="term" value="F:nucleic acid binding"/>
    <property type="evidence" value="ECO:0007669"/>
    <property type="project" value="InterPro"/>
</dbReference>
<evidence type="ECO:0000259" key="7">
    <source>
        <dbReference type="Pfam" id="PF02272"/>
    </source>
</evidence>
<feature type="domain" description="RecJ OB" evidence="8">
    <location>
        <begin position="458"/>
        <end position="559"/>
    </location>
</feature>
<dbReference type="AlphaFoldDB" id="A0A6I5ZLS9"/>
<feature type="domain" description="DHHA1" evidence="7">
    <location>
        <begin position="349"/>
        <end position="442"/>
    </location>
</feature>
<dbReference type="InterPro" id="IPR001667">
    <property type="entry name" value="DDH_dom"/>
</dbReference>
<evidence type="ECO:0000256" key="2">
    <source>
        <dbReference type="ARBA" id="ARBA00019841"/>
    </source>
</evidence>
<feature type="domain" description="DDH" evidence="6">
    <location>
        <begin position="80"/>
        <end position="229"/>
    </location>
</feature>
<dbReference type="EMBL" id="CP046244">
    <property type="protein sequence ID" value="QGP90766.1"/>
    <property type="molecule type" value="Genomic_DNA"/>
</dbReference>
<evidence type="ECO:0000256" key="4">
    <source>
        <dbReference type="ARBA" id="ARBA00022801"/>
    </source>
</evidence>
<dbReference type="InterPro" id="IPR004610">
    <property type="entry name" value="RecJ"/>
</dbReference>
<protein>
    <recommendedName>
        <fullName evidence="2">Single-stranded-DNA-specific exonuclease RecJ</fullName>
    </recommendedName>
</protein>
<sequence>MTGTQWAIPPVNLPERLALARELHISPVTAQILLNRGITTAAAARAFFQPDPANLIPPEKIPGLPAARDRLVQAIEKREKIMVHGDYDVDGLAATAIMLETLARLGVEAEVYLPDRLAEGYGLKKKGLMKALELDCRLVVTVDCGITSLAEAIFVRQQGLDLIITDHHRPGTELPQARAVVNPLLAPDLPPLCGAGVAFKLAQSLANYFGLAPQGEVAAGWALDLVALATIADAVPLLGENRLLVQLGLKALAGGARPGLKALGEVAGLPAREWTAREVAFGLVPRLNACGRLGSAMPALEILLTSSPQRALELAQHLQKENQARRLLEESIAVEAETMTAQAYAAGDQGLVLAAEGWHPGVTGIVAARLVEKFNCPVVLIALAGDRGRGSARSLPGINLHEILTRCRSHLLAFGGHAQAAGLEIAAKEIPAFQAAFNEAVRSLMTEVQPAPAIAPEAEVLFSQLDWELLAELEGLAPYGEGNPRPLLVYRNARLKAARQVGSNGAHLKLTVGGEGRQVEAIGFNLQLPPGLSPGDLVDLAFYLERDNYQGREELQLSLAALRPAGRIPALPVVSKELVAATSQAGANPTWCRQLQAVLNGNRPVTGLLFATSLAIRQCYYGLKRCLKNPVSLRPLGPWLGQAGFNRILSQGRGIITCHPFWPAGTEARQDSFLISALVTGEQEAGYVLRPAGDPATWQVFPELLPLLADLLARGQNVLLYERDATQMLQLAARLRQELPGVRLAVDTFLDPRHLWLAREGALSGRLPLLVASRQMPAWFYPAGAVIFNYSPGSQEEIELALPAAEQVPEVYINIREGDRQPENLRQELAAFYRQLQKGTNNGSGLYIINNKGYHQRWYLAIFEELGLIRVENQGQELAVHLQEVAARSNLMASRRYRQLLAETEMARKFYRQITGGR</sequence>
<gene>
    <name evidence="9" type="ORF">MGLY_00770</name>
</gene>
<keyword evidence="5" id="KW-0269">Exonuclease</keyword>
<dbReference type="Pfam" id="PF01368">
    <property type="entry name" value="DHH"/>
    <property type="match status" value="1"/>
</dbReference>
<keyword evidence="3" id="KW-0540">Nuclease</keyword>
<evidence type="ECO:0000256" key="1">
    <source>
        <dbReference type="ARBA" id="ARBA00005915"/>
    </source>
</evidence>
<evidence type="ECO:0000259" key="8">
    <source>
        <dbReference type="Pfam" id="PF17768"/>
    </source>
</evidence>
<dbReference type="GO" id="GO:0006281">
    <property type="term" value="P:DNA repair"/>
    <property type="evidence" value="ECO:0007669"/>
    <property type="project" value="InterPro"/>
</dbReference>
<dbReference type="Gene3D" id="3.10.310.30">
    <property type="match status" value="1"/>
</dbReference>
<evidence type="ECO:0000256" key="5">
    <source>
        <dbReference type="ARBA" id="ARBA00022839"/>
    </source>
</evidence>